<reference evidence="2 3" key="1">
    <citation type="submission" date="2020-10" db="EMBL/GenBank/DDBJ databases">
        <title>Genome analysis of Massilia species.</title>
        <authorList>
            <person name="Jung D.-H."/>
        </authorList>
    </citation>
    <scope>NUCLEOTIDE SEQUENCE [LARGE SCALE GENOMIC DNA]</scope>
    <source>
        <strain evidence="3">sipir</strain>
    </source>
</reference>
<dbReference type="InterPro" id="IPR014030">
    <property type="entry name" value="Ketoacyl_synth_N"/>
</dbReference>
<dbReference type="EMBL" id="CP063361">
    <property type="protein sequence ID" value="UOD29863.1"/>
    <property type="molecule type" value="Genomic_DNA"/>
</dbReference>
<accession>A0ABY4A5B3</accession>
<dbReference type="Pfam" id="PF13723">
    <property type="entry name" value="Ketoacyl-synt_2"/>
    <property type="match status" value="1"/>
</dbReference>
<protein>
    <submittedName>
        <fullName evidence="2">Beta-ketoacyl synthase chain length factor</fullName>
    </submittedName>
</protein>
<sequence>MRVDGLTFSIAAHSAWAPGLATAEEWAAWAQAPTRIGNGADPVVAAMPPMLRRRAGFLGKMALEVAYRCLDGRTDIPAVFCSRHGEVSRAVDLLGELARGEPMSPTGFGLAVHNASAGLFSIARTDRANHMALSAGTATVEHGVVEACGLLADGASMVLLVVYDCALPPALAHFEDCDEQPHAWAWLVTAPGHDAISLACDSADGSDGDAALSTQPGGLDVLRFQLSGAARLVRHAGLQRWTWTRNG</sequence>
<keyword evidence="3" id="KW-1185">Reference proteome</keyword>
<evidence type="ECO:0000313" key="3">
    <source>
        <dbReference type="Proteomes" id="UP000831532"/>
    </source>
</evidence>
<evidence type="ECO:0000259" key="1">
    <source>
        <dbReference type="Pfam" id="PF13723"/>
    </source>
</evidence>
<dbReference type="RefSeq" id="WP_243491122.1">
    <property type="nucleotide sequence ID" value="NZ_CP063361.1"/>
</dbReference>
<organism evidence="2 3">
    <name type="scientific">Massilia violaceinigra</name>
    <dbReference type="NCBI Taxonomy" id="2045208"/>
    <lineage>
        <taxon>Bacteria</taxon>
        <taxon>Pseudomonadati</taxon>
        <taxon>Pseudomonadota</taxon>
        <taxon>Betaproteobacteria</taxon>
        <taxon>Burkholderiales</taxon>
        <taxon>Oxalobacteraceae</taxon>
        <taxon>Telluria group</taxon>
        <taxon>Massilia</taxon>
    </lineage>
</organism>
<proteinExistence type="predicted"/>
<gene>
    <name evidence="2" type="ORF">INH39_31590</name>
</gene>
<name>A0ABY4A5B3_9BURK</name>
<dbReference type="Proteomes" id="UP000831532">
    <property type="component" value="Chromosome"/>
</dbReference>
<feature type="domain" description="Beta-ketoacyl synthase-like N-terminal" evidence="1">
    <location>
        <begin position="26"/>
        <end position="243"/>
    </location>
</feature>
<evidence type="ECO:0000313" key="2">
    <source>
        <dbReference type="EMBL" id="UOD29863.1"/>
    </source>
</evidence>